<feature type="compositionally biased region" description="Acidic residues" evidence="1">
    <location>
        <begin position="149"/>
        <end position="159"/>
    </location>
</feature>
<dbReference type="PANTHER" id="PTHR13138">
    <property type="entry name" value="PROTEIN LIN1"/>
    <property type="match status" value="1"/>
</dbReference>
<dbReference type="Pfam" id="PF02213">
    <property type="entry name" value="GYF"/>
    <property type="match status" value="1"/>
</dbReference>
<evidence type="ECO:0000313" key="4">
    <source>
        <dbReference type="Proteomes" id="UP000816034"/>
    </source>
</evidence>
<dbReference type="InterPro" id="IPR039905">
    <property type="entry name" value="CD2BP2/Lin1"/>
</dbReference>
<dbReference type="PANTHER" id="PTHR13138:SF3">
    <property type="entry name" value="CD2 ANTIGEN CYTOPLASMIC TAIL-BINDING PROTEIN 2"/>
    <property type="match status" value="1"/>
</dbReference>
<feature type="region of interest" description="Disordered" evidence="1">
    <location>
        <begin position="119"/>
        <end position="159"/>
    </location>
</feature>
<accession>A0AA88GNE5</accession>
<dbReference type="PROSITE" id="PS50829">
    <property type="entry name" value="GYF"/>
    <property type="match status" value="1"/>
</dbReference>
<gene>
    <name evidence="3" type="ORF">C9374_006743</name>
</gene>
<dbReference type="SMART" id="SM00444">
    <property type="entry name" value="GYF"/>
    <property type="match status" value="1"/>
</dbReference>
<sequence length="328" mass="38239">MKRKFEHSSAPSNSSNKHVKFSSVTTTSSHDHVENTTQHADESKHTLQSIREAKSLRTIKQLQGFEHTTSILGQVNETGSGLEGEEGNLNQERFIDEENNNTVMEPFHLEAERMEGIFKDKQTKAEEQRKKKKKLQQRSINKVIRKNESDEEDSDDNEETDVWADDLEEMNPSLSKKQVLSNEKEEEHTTLPELTLSECHQYIVDHLVDRKETISKALQRLKKSPSTRNEEEDASKVYNELIKIANILITHYNIYDIYDKKRESFQKRVKWEYRVKDTNEIHGPFSTSDMIAWIEHGMLTNDNVQVRIFCGESDDFLELNSVDFTKYE</sequence>
<proteinExistence type="predicted"/>
<dbReference type="GO" id="GO:0005682">
    <property type="term" value="C:U5 snRNP"/>
    <property type="evidence" value="ECO:0007669"/>
    <property type="project" value="InterPro"/>
</dbReference>
<protein>
    <recommendedName>
        <fullName evidence="2">GYF domain-containing protein</fullName>
    </recommendedName>
</protein>
<dbReference type="AlphaFoldDB" id="A0AA88GNE5"/>
<name>A0AA88GNE5_NAELO</name>
<organism evidence="3 4">
    <name type="scientific">Naegleria lovaniensis</name>
    <name type="common">Amoeba</name>
    <dbReference type="NCBI Taxonomy" id="51637"/>
    <lineage>
        <taxon>Eukaryota</taxon>
        <taxon>Discoba</taxon>
        <taxon>Heterolobosea</taxon>
        <taxon>Tetramitia</taxon>
        <taxon>Eutetramitia</taxon>
        <taxon>Vahlkampfiidae</taxon>
        <taxon>Naegleria</taxon>
    </lineage>
</organism>
<feature type="region of interest" description="Disordered" evidence="1">
    <location>
        <begin position="1"/>
        <end position="49"/>
    </location>
</feature>
<dbReference type="RefSeq" id="XP_044546888.1">
    <property type="nucleotide sequence ID" value="XM_044696637.1"/>
</dbReference>
<dbReference type="InterPro" id="IPR035445">
    <property type="entry name" value="GYF-like_dom_sf"/>
</dbReference>
<dbReference type="Gene3D" id="3.30.1490.40">
    <property type="match status" value="1"/>
</dbReference>
<dbReference type="Proteomes" id="UP000816034">
    <property type="component" value="Unassembled WGS sequence"/>
</dbReference>
<evidence type="ECO:0000259" key="2">
    <source>
        <dbReference type="PROSITE" id="PS50829"/>
    </source>
</evidence>
<reference evidence="3 4" key="1">
    <citation type="journal article" date="2018" name="BMC Genomics">
        <title>The genome of Naegleria lovaniensis, the basis for a comparative approach to unravel pathogenicity factors of the human pathogenic amoeba N. fowleri.</title>
        <authorList>
            <person name="Liechti N."/>
            <person name="Schurch N."/>
            <person name="Bruggmann R."/>
            <person name="Wittwer M."/>
        </authorList>
    </citation>
    <scope>NUCLEOTIDE SEQUENCE [LARGE SCALE GENOMIC DNA]</scope>
    <source>
        <strain evidence="3 4">ATCC 30569</strain>
    </source>
</reference>
<evidence type="ECO:0000256" key="1">
    <source>
        <dbReference type="SAM" id="MobiDB-lite"/>
    </source>
</evidence>
<keyword evidence="4" id="KW-1185">Reference proteome</keyword>
<evidence type="ECO:0000313" key="3">
    <source>
        <dbReference type="EMBL" id="KAG2379626.1"/>
    </source>
</evidence>
<feature type="domain" description="GYF" evidence="2">
    <location>
        <begin position="268"/>
        <end position="320"/>
    </location>
</feature>
<feature type="compositionally biased region" description="Basic and acidic residues" evidence="1">
    <location>
        <begin position="119"/>
        <end position="129"/>
    </location>
</feature>
<dbReference type="InterPro" id="IPR003169">
    <property type="entry name" value="GYF"/>
</dbReference>
<dbReference type="GeneID" id="68099197"/>
<dbReference type="EMBL" id="PYSW02000028">
    <property type="protein sequence ID" value="KAG2379626.1"/>
    <property type="molecule type" value="Genomic_DNA"/>
</dbReference>
<dbReference type="SUPFAM" id="SSF55277">
    <property type="entry name" value="GYF domain"/>
    <property type="match status" value="1"/>
</dbReference>
<feature type="compositionally biased region" description="Basic and acidic residues" evidence="1">
    <location>
        <begin position="29"/>
        <end position="49"/>
    </location>
</feature>
<comment type="caution">
    <text evidence="3">The sequence shown here is derived from an EMBL/GenBank/DDBJ whole genome shotgun (WGS) entry which is preliminary data.</text>
</comment>